<feature type="transmembrane region" description="Helical" evidence="6">
    <location>
        <begin position="185"/>
        <end position="204"/>
    </location>
</feature>
<dbReference type="OrthoDB" id="4391260at2"/>
<feature type="transmembrane region" description="Helical" evidence="6">
    <location>
        <begin position="118"/>
        <end position="137"/>
    </location>
</feature>
<organism evidence="8 9">
    <name type="scientific">Sphingomonas guangdongensis</name>
    <dbReference type="NCBI Taxonomy" id="1141890"/>
    <lineage>
        <taxon>Bacteria</taxon>
        <taxon>Pseudomonadati</taxon>
        <taxon>Pseudomonadota</taxon>
        <taxon>Alphaproteobacteria</taxon>
        <taxon>Sphingomonadales</taxon>
        <taxon>Sphingomonadaceae</taxon>
        <taxon>Sphingomonas</taxon>
    </lineage>
</organism>
<proteinExistence type="predicted"/>
<dbReference type="RefSeq" id="WP_144033537.1">
    <property type="nucleotide sequence ID" value="NZ_OBMI01000001.1"/>
</dbReference>
<evidence type="ECO:0000259" key="7">
    <source>
        <dbReference type="Pfam" id="PF04932"/>
    </source>
</evidence>
<feature type="region of interest" description="Disordered" evidence="5">
    <location>
        <begin position="439"/>
        <end position="458"/>
    </location>
</feature>
<dbReference type="AlphaFoldDB" id="A0A285QHW5"/>
<evidence type="ECO:0000256" key="5">
    <source>
        <dbReference type="SAM" id="MobiDB-lite"/>
    </source>
</evidence>
<feature type="transmembrane region" description="Helical" evidence="6">
    <location>
        <begin position="415"/>
        <end position="432"/>
    </location>
</feature>
<reference evidence="8 9" key="1">
    <citation type="submission" date="2017-07" db="EMBL/GenBank/DDBJ databases">
        <authorList>
            <person name="Sun Z.S."/>
            <person name="Albrecht U."/>
            <person name="Echele G."/>
            <person name="Lee C.C."/>
        </authorList>
    </citation>
    <scope>NUCLEOTIDE SEQUENCE [LARGE SCALE GENOMIC DNA]</scope>
    <source>
        <strain evidence="8 9">CGMCC 1.12672</strain>
    </source>
</reference>
<keyword evidence="9" id="KW-1185">Reference proteome</keyword>
<dbReference type="PANTHER" id="PTHR37422:SF13">
    <property type="entry name" value="LIPOPOLYSACCHARIDE BIOSYNTHESIS PROTEIN PA4999-RELATED"/>
    <property type="match status" value="1"/>
</dbReference>
<evidence type="ECO:0000256" key="1">
    <source>
        <dbReference type="ARBA" id="ARBA00004141"/>
    </source>
</evidence>
<dbReference type="GO" id="GO:0016020">
    <property type="term" value="C:membrane"/>
    <property type="evidence" value="ECO:0007669"/>
    <property type="project" value="UniProtKB-SubCell"/>
</dbReference>
<comment type="subcellular location">
    <subcellularLocation>
        <location evidence="1">Membrane</location>
        <topology evidence="1">Multi-pass membrane protein</topology>
    </subcellularLocation>
</comment>
<feature type="transmembrane region" description="Helical" evidence="6">
    <location>
        <begin position="211"/>
        <end position="228"/>
    </location>
</feature>
<keyword evidence="8" id="KW-0436">Ligase</keyword>
<keyword evidence="4 6" id="KW-0472">Membrane</keyword>
<evidence type="ECO:0000256" key="6">
    <source>
        <dbReference type="SAM" id="Phobius"/>
    </source>
</evidence>
<evidence type="ECO:0000256" key="3">
    <source>
        <dbReference type="ARBA" id="ARBA00022989"/>
    </source>
</evidence>
<keyword evidence="3 6" id="KW-1133">Transmembrane helix</keyword>
<accession>A0A285QHW5</accession>
<feature type="transmembrane region" description="Helical" evidence="6">
    <location>
        <begin position="259"/>
        <end position="278"/>
    </location>
</feature>
<protein>
    <submittedName>
        <fullName evidence="8">O-antigen ligase</fullName>
    </submittedName>
</protein>
<feature type="transmembrane region" description="Helical" evidence="6">
    <location>
        <begin position="358"/>
        <end position="379"/>
    </location>
</feature>
<dbReference type="GO" id="GO:0016874">
    <property type="term" value="F:ligase activity"/>
    <property type="evidence" value="ECO:0007669"/>
    <property type="project" value="UniProtKB-KW"/>
</dbReference>
<evidence type="ECO:0000256" key="2">
    <source>
        <dbReference type="ARBA" id="ARBA00022692"/>
    </source>
</evidence>
<feature type="transmembrane region" description="Helical" evidence="6">
    <location>
        <begin position="62"/>
        <end position="82"/>
    </location>
</feature>
<evidence type="ECO:0000313" key="8">
    <source>
        <dbReference type="EMBL" id="SOB81074.1"/>
    </source>
</evidence>
<gene>
    <name evidence="8" type="ORF">SAMN06297144_1382</name>
</gene>
<dbReference type="Pfam" id="PF04932">
    <property type="entry name" value="Wzy_C"/>
    <property type="match status" value="1"/>
</dbReference>
<feature type="transmembrane region" description="Helical" evidence="6">
    <location>
        <begin position="234"/>
        <end position="252"/>
    </location>
</feature>
<feature type="transmembrane region" description="Helical" evidence="6">
    <location>
        <begin position="144"/>
        <end position="165"/>
    </location>
</feature>
<feature type="transmembrane region" description="Helical" evidence="6">
    <location>
        <begin position="94"/>
        <end position="112"/>
    </location>
</feature>
<evidence type="ECO:0000313" key="9">
    <source>
        <dbReference type="Proteomes" id="UP000219494"/>
    </source>
</evidence>
<dbReference type="InterPro" id="IPR051533">
    <property type="entry name" value="WaaL-like"/>
</dbReference>
<name>A0A285QHW5_9SPHN</name>
<feature type="transmembrane region" description="Helical" evidence="6">
    <location>
        <begin position="36"/>
        <end position="56"/>
    </location>
</feature>
<feature type="transmembrane region" description="Helical" evidence="6">
    <location>
        <begin position="391"/>
        <end position="409"/>
    </location>
</feature>
<sequence>MNRAYPVAAFEMDRLPAVALKVERHFLYLAPRLPGVWLSFGFALAMGLCLLASSAAGPTAYLIGRSGAVGFLGVTVVLALLFPHGFLHSNFRNWLLWLFPFWGLFSAVWSINPEQTLHSFRLFMPTVAAGIAIGGMLDRRGASVGLALALTAYIIYSIGSGGMVGFADTGSGGDALAGVTGGKNYFGHLAANALMMTPVFLLLATGRWRGPGLAFTGATMLLAGFALYKSHATGSILAAAIAFVVMVSAVSFPRLSWQFRVVLLAAVLGMLALFLIFGQTLQDEVFAKVLRTFNKETTLTGRTVLWAYADRMIETRFWLGYGSGAFWHWMNPDAWTLWRMMGVAPMSGFNFHNTFREALIGTGAIGLALFFASNGIPYIRLAWRSLVSGDPLLAVGLGYTTYFLVRMPVESTGVGPLSVDSIILLMFLSVAMRGREVGQKRPTVEARSRRPARPAFRN</sequence>
<dbReference type="InterPro" id="IPR007016">
    <property type="entry name" value="O-antigen_ligase-rel_domated"/>
</dbReference>
<dbReference type="Proteomes" id="UP000219494">
    <property type="component" value="Unassembled WGS sequence"/>
</dbReference>
<dbReference type="EMBL" id="OBMI01000001">
    <property type="protein sequence ID" value="SOB81074.1"/>
    <property type="molecule type" value="Genomic_DNA"/>
</dbReference>
<feature type="compositionally biased region" description="Basic and acidic residues" evidence="5">
    <location>
        <begin position="439"/>
        <end position="448"/>
    </location>
</feature>
<feature type="domain" description="O-antigen ligase-related" evidence="7">
    <location>
        <begin position="219"/>
        <end position="371"/>
    </location>
</feature>
<dbReference type="PANTHER" id="PTHR37422">
    <property type="entry name" value="TEICHURONIC ACID BIOSYNTHESIS PROTEIN TUAE"/>
    <property type="match status" value="1"/>
</dbReference>
<evidence type="ECO:0000256" key="4">
    <source>
        <dbReference type="ARBA" id="ARBA00023136"/>
    </source>
</evidence>
<keyword evidence="2 6" id="KW-0812">Transmembrane</keyword>